<feature type="compositionally biased region" description="Basic residues" evidence="4">
    <location>
        <begin position="166"/>
        <end position="184"/>
    </location>
</feature>
<reference evidence="6 7" key="1">
    <citation type="submission" date="2019-02" db="EMBL/GenBank/DDBJ databases">
        <title>Draft genome sequence of Amycolatopsis sp. 8-3EHSu isolated from roots of Suaeda maritima.</title>
        <authorList>
            <person name="Duangmal K."/>
            <person name="Chantavorakit T."/>
        </authorList>
    </citation>
    <scope>NUCLEOTIDE SEQUENCE [LARGE SCALE GENOMIC DNA]</scope>
    <source>
        <strain evidence="6 7">8-3EHSu</strain>
    </source>
</reference>
<feature type="domain" description="Exonuclease" evidence="5">
    <location>
        <begin position="240"/>
        <end position="376"/>
    </location>
</feature>
<gene>
    <name evidence="6" type="ORF">EWH70_26570</name>
</gene>
<dbReference type="SUPFAM" id="SSF53098">
    <property type="entry name" value="Ribonuclease H-like"/>
    <property type="match status" value="1"/>
</dbReference>
<dbReference type="Pfam" id="PF00929">
    <property type="entry name" value="RNase_T"/>
    <property type="match status" value="1"/>
</dbReference>
<dbReference type="InterPro" id="IPR036397">
    <property type="entry name" value="RNaseH_sf"/>
</dbReference>
<comment type="caution">
    <text evidence="6">The sequence shown here is derived from an EMBL/GenBank/DDBJ whole genome shotgun (WGS) entry which is preliminary data.</text>
</comment>
<evidence type="ECO:0000256" key="4">
    <source>
        <dbReference type="SAM" id="MobiDB-lite"/>
    </source>
</evidence>
<name>A0A4Q7J0Y2_9PSEU</name>
<dbReference type="PANTHER" id="PTHR30231">
    <property type="entry name" value="DNA POLYMERASE III SUBUNIT EPSILON"/>
    <property type="match status" value="1"/>
</dbReference>
<dbReference type="SMART" id="SM00479">
    <property type="entry name" value="EXOIII"/>
    <property type="match status" value="1"/>
</dbReference>
<dbReference type="EMBL" id="SFCC01000014">
    <property type="protein sequence ID" value="RZQ61030.1"/>
    <property type="molecule type" value="Genomic_DNA"/>
</dbReference>
<feature type="region of interest" description="Disordered" evidence="4">
    <location>
        <begin position="75"/>
        <end position="103"/>
    </location>
</feature>
<dbReference type="GO" id="GO:0003676">
    <property type="term" value="F:nucleic acid binding"/>
    <property type="evidence" value="ECO:0007669"/>
    <property type="project" value="InterPro"/>
</dbReference>
<keyword evidence="1" id="KW-0540">Nuclease</keyword>
<protein>
    <submittedName>
        <fullName evidence="6">3'-5' exonuclease</fullName>
    </submittedName>
</protein>
<dbReference type="Proteomes" id="UP000292003">
    <property type="component" value="Unassembled WGS sequence"/>
</dbReference>
<evidence type="ECO:0000313" key="7">
    <source>
        <dbReference type="Proteomes" id="UP000292003"/>
    </source>
</evidence>
<evidence type="ECO:0000313" key="6">
    <source>
        <dbReference type="EMBL" id="RZQ61030.1"/>
    </source>
</evidence>
<dbReference type="InterPro" id="IPR013520">
    <property type="entry name" value="Ribonucl_H"/>
</dbReference>
<sequence>MFEHLRQFGCLACLLPAFGLEVRVTSRTPSVSGWCCTGGRWCPGSSARSAAARTCLCLHRTVLQGPDPRLLPGERAPGAVRGRCPQKGVPAASRAASARGRGGPATWWPAFPQDVVCGVVCPPWAGLLRSLRDPGAVRHLSCRTTTSLFQALEPARGRGRADNGRRPRRRARRDQLPSHRRVRVGRATPVPPAAPFRLPGARCRQATSSLPPRPRGPRLADHRIGVTVNSTIPPAFDGRRLAVVDVEGNGQHPPEIVELGLLPISSPGEARGEDILGWLVRPSEPITTFVTRRVHGITNEDVARVPPWSAVADQVRSLLADRILVAHNASVEYKVLTSHLPAWEPALVLDSLRLAQVADMAALPGIGTQAIEGGLW</sequence>
<keyword evidence="2" id="KW-0378">Hydrolase</keyword>
<evidence type="ECO:0000256" key="1">
    <source>
        <dbReference type="ARBA" id="ARBA00022722"/>
    </source>
</evidence>
<keyword evidence="7" id="KW-1185">Reference proteome</keyword>
<dbReference type="OrthoDB" id="9803913at2"/>
<dbReference type="AlphaFoldDB" id="A0A4Q7J0Y2"/>
<dbReference type="GO" id="GO:0008408">
    <property type="term" value="F:3'-5' exonuclease activity"/>
    <property type="evidence" value="ECO:0007669"/>
    <property type="project" value="TreeGrafter"/>
</dbReference>
<feature type="compositionally biased region" description="Low complexity" evidence="4">
    <location>
        <begin position="90"/>
        <end position="99"/>
    </location>
</feature>
<evidence type="ECO:0000256" key="3">
    <source>
        <dbReference type="ARBA" id="ARBA00022839"/>
    </source>
</evidence>
<dbReference type="CDD" id="cd06127">
    <property type="entry name" value="DEDDh"/>
    <property type="match status" value="1"/>
</dbReference>
<feature type="compositionally biased region" description="Basic and acidic residues" evidence="4">
    <location>
        <begin position="155"/>
        <end position="165"/>
    </location>
</feature>
<evidence type="ECO:0000259" key="5">
    <source>
        <dbReference type="SMART" id="SM00479"/>
    </source>
</evidence>
<keyword evidence="3 6" id="KW-0269">Exonuclease</keyword>
<dbReference type="Gene3D" id="3.30.420.10">
    <property type="entry name" value="Ribonuclease H-like superfamily/Ribonuclease H"/>
    <property type="match status" value="1"/>
</dbReference>
<dbReference type="InterPro" id="IPR012337">
    <property type="entry name" value="RNaseH-like_sf"/>
</dbReference>
<feature type="region of interest" description="Disordered" evidence="4">
    <location>
        <begin position="152"/>
        <end position="220"/>
    </location>
</feature>
<proteinExistence type="predicted"/>
<dbReference type="PANTHER" id="PTHR30231:SF4">
    <property type="entry name" value="PROTEIN NEN2"/>
    <property type="match status" value="1"/>
</dbReference>
<organism evidence="6 7">
    <name type="scientific">Amycolatopsis suaedae</name>
    <dbReference type="NCBI Taxonomy" id="2510978"/>
    <lineage>
        <taxon>Bacteria</taxon>
        <taxon>Bacillati</taxon>
        <taxon>Actinomycetota</taxon>
        <taxon>Actinomycetes</taxon>
        <taxon>Pseudonocardiales</taxon>
        <taxon>Pseudonocardiaceae</taxon>
        <taxon>Amycolatopsis</taxon>
    </lineage>
</organism>
<accession>A0A4Q7J0Y2</accession>
<evidence type="ECO:0000256" key="2">
    <source>
        <dbReference type="ARBA" id="ARBA00022801"/>
    </source>
</evidence>